<evidence type="ECO:0000313" key="1">
    <source>
        <dbReference type="EMBL" id="GBN78665.1"/>
    </source>
</evidence>
<dbReference type="EMBL" id="BGPR01018262">
    <property type="protein sequence ID" value="GBN78665.1"/>
    <property type="molecule type" value="Genomic_DNA"/>
</dbReference>
<reference evidence="1 2" key="1">
    <citation type="journal article" date="2019" name="Sci. Rep.">
        <title>Orb-weaving spider Araneus ventricosus genome elucidates the spidroin gene catalogue.</title>
        <authorList>
            <person name="Kono N."/>
            <person name="Nakamura H."/>
            <person name="Ohtoshi R."/>
            <person name="Moran D.A.P."/>
            <person name="Shinohara A."/>
            <person name="Yoshida Y."/>
            <person name="Fujiwara M."/>
            <person name="Mori M."/>
            <person name="Tomita M."/>
            <person name="Arakawa K."/>
        </authorList>
    </citation>
    <scope>NUCLEOTIDE SEQUENCE [LARGE SCALE GENOMIC DNA]</scope>
</reference>
<dbReference type="OrthoDB" id="6443573at2759"/>
<dbReference type="AlphaFoldDB" id="A0A4Y2RUM8"/>
<gene>
    <name evidence="1" type="ORF">AVEN_36349_1</name>
</gene>
<dbReference type="Proteomes" id="UP000499080">
    <property type="component" value="Unassembled WGS sequence"/>
</dbReference>
<evidence type="ECO:0000313" key="2">
    <source>
        <dbReference type="Proteomes" id="UP000499080"/>
    </source>
</evidence>
<keyword evidence="2" id="KW-1185">Reference proteome</keyword>
<proteinExistence type="predicted"/>
<sequence>MWAKLDDFRFYLYAATKKEEEQILGTNFQTLLFLYLDWPLQSFFLETAEKVWHLIDKSTFNVLLRLICDYEEFKKDFDYARLFADFWNRSSNIWRESAEDPHLSKKIDEIRRRLVQKQIGRSGQN</sequence>
<accession>A0A4Y2RUM8</accession>
<name>A0A4Y2RUM8_ARAVE</name>
<comment type="caution">
    <text evidence="1">The sequence shown here is derived from an EMBL/GenBank/DDBJ whole genome shotgun (WGS) entry which is preliminary data.</text>
</comment>
<organism evidence="1 2">
    <name type="scientific">Araneus ventricosus</name>
    <name type="common">Orbweaver spider</name>
    <name type="synonym">Epeira ventricosa</name>
    <dbReference type="NCBI Taxonomy" id="182803"/>
    <lineage>
        <taxon>Eukaryota</taxon>
        <taxon>Metazoa</taxon>
        <taxon>Ecdysozoa</taxon>
        <taxon>Arthropoda</taxon>
        <taxon>Chelicerata</taxon>
        <taxon>Arachnida</taxon>
        <taxon>Araneae</taxon>
        <taxon>Araneomorphae</taxon>
        <taxon>Entelegynae</taxon>
        <taxon>Araneoidea</taxon>
        <taxon>Araneidae</taxon>
        <taxon>Araneus</taxon>
    </lineage>
</organism>
<protein>
    <submittedName>
        <fullName evidence="1">Uncharacterized protein</fullName>
    </submittedName>
</protein>